<accession>U4L9Z8</accession>
<sequence length="48" mass="5491">MSKPLKTPCLGIWTFDRWILGSHSRGSNSRLQDRLFSGSIFGEVKRKP</sequence>
<dbReference type="EMBL" id="HF936206">
    <property type="protein sequence ID" value="CCX15591.1"/>
    <property type="molecule type" value="Genomic_DNA"/>
</dbReference>
<name>U4L9Z8_PYROM</name>
<proteinExistence type="predicted"/>
<reference evidence="1 2" key="1">
    <citation type="journal article" date="2013" name="PLoS Genet.">
        <title>The genome and development-dependent transcriptomes of Pyronema confluens: a window into fungal evolution.</title>
        <authorList>
            <person name="Traeger S."/>
            <person name="Altegoer F."/>
            <person name="Freitag M."/>
            <person name="Gabaldon T."/>
            <person name="Kempken F."/>
            <person name="Kumar A."/>
            <person name="Marcet-Houben M."/>
            <person name="Poggeler S."/>
            <person name="Stajich J.E."/>
            <person name="Nowrousian M."/>
        </authorList>
    </citation>
    <scope>NUCLEOTIDE SEQUENCE [LARGE SCALE GENOMIC DNA]</scope>
    <source>
        <strain evidence="2">CBS 100304</strain>
        <tissue evidence="1">Vegetative mycelium</tissue>
    </source>
</reference>
<protein>
    <submittedName>
        <fullName evidence="1">Uncharacterized protein</fullName>
    </submittedName>
</protein>
<evidence type="ECO:0000313" key="1">
    <source>
        <dbReference type="EMBL" id="CCX15591.1"/>
    </source>
</evidence>
<dbReference type="AlphaFoldDB" id="U4L9Z8"/>
<keyword evidence="2" id="KW-1185">Reference proteome</keyword>
<organism evidence="1 2">
    <name type="scientific">Pyronema omphalodes (strain CBS 100304)</name>
    <name type="common">Pyronema confluens</name>
    <dbReference type="NCBI Taxonomy" id="1076935"/>
    <lineage>
        <taxon>Eukaryota</taxon>
        <taxon>Fungi</taxon>
        <taxon>Dikarya</taxon>
        <taxon>Ascomycota</taxon>
        <taxon>Pezizomycotina</taxon>
        <taxon>Pezizomycetes</taxon>
        <taxon>Pezizales</taxon>
        <taxon>Pyronemataceae</taxon>
        <taxon>Pyronema</taxon>
    </lineage>
</organism>
<evidence type="ECO:0000313" key="2">
    <source>
        <dbReference type="Proteomes" id="UP000018144"/>
    </source>
</evidence>
<gene>
    <name evidence="1" type="ORF">PCON_01972</name>
</gene>
<dbReference type="Proteomes" id="UP000018144">
    <property type="component" value="Unassembled WGS sequence"/>
</dbReference>